<evidence type="ECO:0000313" key="3">
    <source>
        <dbReference type="Proteomes" id="UP000607645"/>
    </source>
</evidence>
<evidence type="ECO:0000256" key="1">
    <source>
        <dbReference type="SAM" id="Phobius"/>
    </source>
</evidence>
<sequence>MAKQKGGRVGQAVPRNRLWIAAVAAAVIVLAVIVWAAVQYGLPAPAAAENLMAELSSYQGAIRTVGREEYNFFSDYVKKNLPAAGSGEAQEQLTRDYINKVNAKFSLGNHLGVCSPFEFAAMELRMEQENTIRGAKADSGETVYGVTGFTLETYFRYLESTLEEDILNYLVEYADQDMLEQARVYYDAHRSSFEQLVSITYELEENGEATTETLSSAGMRTLEKGDETLAEFLYNAQPGETLDYQSPDGAPRHAALVDAVYEIPGFDDAVSAAVHAWLNVEVMDALYETVAENAPVAFDFDF</sequence>
<keyword evidence="1" id="KW-0472">Membrane</keyword>
<name>A0A8J6JMK7_9FIRM</name>
<reference evidence="2" key="1">
    <citation type="submission" date="2020-08" db="EMBL/GenBank/DDBJ databases">
        <title>Genome public.</title>
        <authorList>
            <person name="Liu C."/>
            <person name="Sun Q."/>
        </authorList>
    </citation>
    <scope>NUCLEOTIDE SEQUENCE</scope>
    <source>
        <strain evidence="2">NSJ-52</strain>
    </source>
</reference>
<protein>
    <submittedName>
        <fullName evidence="2">Uncharacterized protein</fullName>
    </submittedName>
</protein>
<keyword evidence="3" id="KW-1185">Reference proteome</keyword>
<proteinExistence type="predicted"/>
<feature type="transmembrane region" description="Helical" evidence="1">
    <location>
        <begin position="18"/>
        <end position="38"/>
    </location>
</feature>
<evidence type="ECO:0000313" key="2">
    <source>
        <dbReference type="EMBL" id="MBC5738054.1"/>
    </source>
</evidence>
<comment type="caution">
    <text evidence="2">The sequence shown here is derived from an EMBL/GenBank/DDBJ whole genome shotgun (WGS) entry which is preliminary data.</text>
</comment>
<dbReference type="AlphaFoldDB" id="A0A8J6JMK7"/>
<keyword evidence="1" id="KW-1133">Transmembrane helix</keyword>
<dbReference type="RefSeq" id="WP_186919847.1">
    <property type="nucleotide sequence ID" value="NZ_JACOPQ010000011.1"/>
</dbReference>
<keyword evidence="1" id="KW-0812">Transmembrane</keyword>
<gene>
    <name evidence="2" type="ORF">H8S62_13660</name>
</gene>
<dbReference type="EMBL" id="JACOPQ010000011">
    <property type="protein sequence ID" value="MBC5738054.1"/>
    <property type="molecule type" value="Genomic_DNA"/>
</dbReference>
<dbReference type="Proteomes" id="UP000607645">
    <property type="component" value="Unassembled WGS sequence"/>
</dbReference>
<accession>A0A8J6JMK7</accession>
<organism evidence="2 3">
    <name type="scientific">Lawsonibacter faecis</name>
    <dbReference type="NCBI Taxonomy" id="2763052"/>
    <lineage>
        <taxon>Bacteria</taxon>
        <taxon>Bacillati</taxon>
        <taxon>Bacillota</taxon>
        <taxon>Clostridia</taxon>
        <taxon>Eubacteriales</taxon>
        <taxon>Oscillospiraceae</taxon>
        <taxon>Lawsonibacter</taxon>
    </lineage>
</organism>